<feature type="signal peptide" evidence="5">
    <location>
        <begin position="1"/>
        <end position="25"/>
    </location>
</feature>
<dbReference type="EMBL" id="LNIX01000049">
    <property type="protein sequence ID" value="OXA38047.1"/>
    <property type="molecule type" value="Genomic_DNA"/>
</dbReference>
<organism evidence="6 7">
    <name type="scientific">Folsomia candida</name>
    <name type="common">Springtail</name>
    <dbReference type="NCBI Taxonomy" id="158441"/>
    <lineage>
        <taxon>Eukaryota</taxon>
        <taxon>Metazoa</taxon>
        <taxon>Ecdysozoa</taxon>
        <taxon>Arthropoda</taxon>
        <taxon>Hexapoda</taxon>
        <taxon>Collembola</taxon>
        <taxon>Entomobryomorpha</taxon>
        <taxon>Isotomoidea</taxon>
        <taxon>Isotomidae</taxon>
        <taxon>Proisotominae</taxon>
        <taxon>Folsomia</taxon>
    </lineage>
</organism>
<dbReference type="AlphaFoldDB" id="A0A226CZY7"/>
<feature type="transmembrane region" description="Helical" evidence="4">
    <location>
        <begin position="442"/>
        <end position="459"/>
    </location>
</feature>
<feature type="chain" id="PRO_5011991063" evidence="5">
    <location>
        <begin position="26"/>
        <end position="611"/>
    </location>
</feature>
<dbReference type="Gene3D" id="3.40.50.2000">
    <property type="entry name" value="Glycogen Phosphorylase B"/>
    <property type="match status" value="2"/>
</dbReference>
<protein>
    <submittedName>
        <fullName evidence="6">2-hydroxyacylsphingosine 1-beta-galactosyltransferase</fullName>
    </submittedName>
</protein>
<dbReference type="OrthoDB" id="5835829at2759"/>
<dbReference type="OMA" id="GTHEAIF"/>
<evidence type="ECO:0000256" key="5">
    <source>
        <dbReference type="SAM" id="SignalP"/>
    </source>
</evidence>
<reference evidence="6 7" key="1">
    <citation type="submission" date="2015-12" db="EMBL/GenBank/DDBJ databases">
        <title>The genome of Folsomia candida.</title>
        <authorList>
            <person name="Faddeeva A."/>
            <person name="Derks M.F."/>
            <person name="Anvar Y."/>
            <person name="Smit S."/>
            <person name="Van Straalen N."/>
            <person name="Roelofs D."/>
        </authorList>
    </citation>
    <scope>NUCLEOTIDE SEQUENCE [LARGE SCALE GENOMIC DNA]</scope>
    <source>
        <strain evidence="6 7">VU population</strain>
        <tissue evidence="6">Whole body</tissue>
    </source>
</reference>
<accession>A0A226CZY7</accession>
<dbReference type="GO" id="GO:0008194">
    <property type="term" value="F:UDP-glycosyltransferase activity"/>
    <property type="evidence" value="ECO:0007669"/>
    <property type="project" value="InterPro"/>
</dbReference>
<evidence type="ECO:0000256" key="1">
    <source>
        <dbReference type="ARBA" id="ARBA00009995"/>
    </source>
</evidence>
<dbReference type="PANTHER" id="PTHR48043:SF145">
    <property type="entry name" value="FI06409P-RELATED"/>
    <property type="match status" value="1"/>
</dbReference>
<dbReference type="Pfam" id="PF00201">
    <property type="entry name" value="UDPGT"/>
    <property type="match status" value="2"/>
</dbReference>
<evidence type="ECO:0000313" key="6">
    <source>
        <dbReference type="EMBL" id="OXA38047.1"/>
    </source>
</evidence>
<dbReference type="InterPro" id="IPR035595">
    <property type="entry name" value="UDP_glycos_trans_CS"/>
</dbReference>
<evidence type="ECO:0000256" key="2">
    <source>
        <dbReference type="ARBA" id="ARBA00022676"/>
    </source>
</evidence>
<dbReference type="InterPro" id="IPR050271">
    <property type="entry name" value="UDP-glycosyltransferase"/>
</dbReference>
<keyword evidence="2 6" id="KW-0328">Glycosyltransferase</keyword>
<dbReference type="PANTHER" id="PTHR48043">
    <property type="entry name" value="EG:EG0003.4 PROTEIN-RELATED"/>
    <property type="match status" value="1"/>
</dbReference>
<keyword evidence="4" id="KW-0472">Membrane</keyword>
<keyword evidence="3 6" id="KW-0808">Transferase</keyword>
<dbReference type="FunFam" id="3.40.50.2000:FF:000021">
    <property type="entry name" value="UDP-glucuronosyltransferase"/>
    <property type="match status" value="1"/>
</dbReference>
<keyword evidence="7" id="KW-1185">Reference proteome</keyword>
<dbReference type="InterPro" id="IPR002213">
    <property type="entry name" value="UDP_glucos_trans"/>
</dbReference>
<evidence type="ECO:0000256" key="4">
    <source>
        <dbReference type="SAM" id="Phobius"/>
    </source>
</evidence>
<evidence type="ECO:0000313" key="7">
    <source>
        <dbReference type="Proteomes" id="UP000198287"/>
    </source>
</evidence>
<feature type="transmembrane region" description="Helical" evidence="4">
    <location>
        <begin position="571"/>
        <end position="594"/>
    </location>
</feature>
<name>A0A226CZY7_FOLCA</name>
<dbReference type="Proteomes" id="UP000198287">
    <property type="component" value="Unassembled WGS sequence"/>
</dbReference>
<comment type="similarity">
    <text evidence="1">Belongs to the UDP-glycosyltransferase family.</text>
</comment>
<sequence>MKSRFLCVLTFALFGAYFIPNHVQGAKILFYFAVAGPSHRISAWPIIEKLAQNHQVTFVSPYPSKNKNPSQPNITDYVPENLAKDLGVLDLDFIGLRLREGVTAIDDLWNVYYKLGLSACEALMRKQEFLTWVEKSSFDLIVINAMFNECAYGLVHKYKAKHILYSPVSHMMWYKDAFAYPDENLPELQFHFPLNMTFLQSVKNEMASLFWQMRRHREIFPKVRDMVRTGLDLPDLPSLDTIEQNTSLIFAYTHPSEEYPRSLPPNFVDIGGIHCTDERKPLPRDLEEFINSSGEDGFVLLSFGTYAAISSLPQNLQDMFFGAMSKVPSVKFIVKFNGEAPKGLPSNVKTVQWIPQQDVIAHPKIRAFIGHGGLLGTHEAIFHAVPMIILPLFAEQDFQASRAHFRETAIALEISELTEDILLHAILEILNNKKQVEIVFCTWINLMFSLTGCQFNFAICRKKSKFREFGKPQLIDRIMYSFCLKCDNHLTIPHNKFALEGYNFDFDNIKLIQQVYKENTMRLSKFFRDRPSPPLDVAVWWIEYVLRHDDCAHLRPVGLQKTWYERRMLHIWGFIFGCVTLAGLIVLLVMSLIFKTLRKLLFGSVGKIKAD</sequence>
<proteinExistence type="inferred from homology"/>
<dbReference type="SUPFAM" id="SSF53756">
    <property type="entry name" value="UDP-Glycosyltransferase/glycogen phosphorylase"/>
    <property type="match status" value="2"/>
</dbReference>
<keyword evidence="4" id="KW-0812">Transmembrane</keyword>
<dbReference type="CDD" id="cd03784">
    <property type="entry name" value="GT1_Gtf-like"/>
    <property type="match status" value="1"/>
</dbReference>
<keyword evidence="4" id="KW-1133">Transmembrane helix</keyword>
<gene>
    <name evidence="6" type="ORF">Fcan01_27188</name>
</gene>
<keyword evidence="5" id="KW-0732">Signal</keyword>
<dbReference type="PROSITE" id="PS00375">
    <property type="entry name" value="UDPGT"/>
    <property type="match status" value="1"/>
</dbReference>
<comment type="caution">
    <text evidence="6">The sequence shown here is derived from an EMBL/GenBank/DDBJ whole genome shotgun (WGS) entry which is preliminary data.</text>
</comment>
<evidence type="ECO:0000256" key="3">
    <source>
        <dbReference type="ARBA" id="ARBA00022679"/>
    </source>
</evidence>